<organism evidence="2 3">
    <name type="scientific">Glarea lozoyensis (strain ATCC 20868 / MF5171)</name>
    <dbReference type="NCBI Taxonomy" id="1116229"/>
    <lineage>
        <taxon>Eukaryota</taxon>
        <taxon>Fungi</taxon>
        <taxon>Dikarya</taxon>
        <taxon>Ascomycota</taxon>
        <taxon>Pezizomycotina</taxon>
        <taxon>Leotiomycetes</taxon>
        <taxon>Helotiales</taxon>
        <taxon>Helotiaceae</taxon>
        <taxon>Glarea</taxon>
    </lineage>
</organism>
<dbReference type="InterPro" id="IPR038656">
    <property type="entry name" value="Peptidase_G1_sf"/>
</dbReference>
<feature type="signal peptide" evidence="1">
    <location>
        <begin position="1"/>
        <end position="18"/>
    </location>
</feature>
<dbReference type="SUPFAM" id="SSF49899">
    <property type="entry name" value="Concanavalin A-like lectins/glucanases"/>
    <property type="match status" value="1"/>
</dbReference>
<name>S3CHK8_GLAL2</name>
<dbReference type="EMBL" id="KE145373">
    <property type="protein sequence ID" value="EPE24764.1"/>
    <property type="molecule type" value="Genomic_DNA"/>
</dbReference>
<dbReference type="Pfam" id="PF01828">
    <property type="entry name" value="Peptidase_A4"/>
    <property type="match status" value="1"/>
</dbReference>
<keyword evidence="3" id="KW-1185">Reference proteome</keyword>
<gene>
    <name evidence="2" type="ORF">GLAREA_08617</name>
</gene>
<accession>S3CHK8</accession>
<dbReference type="GO" id="GO:0030246">
    <property type="term" value="F:carbohydrate binding"/>
    <property type="evidence" value="ECO:0007669"/>
    <property type="project" value="UniProtKB-KW"/>
</dbReference>
<dbReference type="KEGG" id="glz:GLAREA_08617"/>
<keyword evidence="1" id="KW-0732">Signal</keyword>
<reference evidence="2 3" key="1">
    <citation type="journal article" date="2013" name="BMC Genomics">
        <title>Genomics-driven discovery of the pneumocandin biosynthetic gene cluster in the fungus Glarea lozoyensis.</title>
        <authorList>
            <person name="Chen L."/>
            <person name="Yue Q."/>
            <person name="Zhang X."/>
            <person name="Xiang M."/>
            <person name="Wang C."/>
            <person name="Li S."/>
            <person name="Che Y."/>
            <person name="Ortiz-Lopez F.J."/>
            <person name="Bills G.F."/>
            <person name="Liu X."/>
            <person name="An Z."/>
        </authorList>
    </citation>
    <scope>NUCLEOTIDE SEQUENCE [LARGE SCALE GENOMIC DNA]</scope>
    <source>
        <strain evidence="3">ATCC 20868 / MF5171</strain>
    </source>
</reference>
<dbReference type="RefSeq" id="XP_008088852.1">
    <property type="nucleotide sequence ID" value="XM_008090661.1"/>
</dbReference>
<dbReference type="GO" id="GO:0070007">
    <property type="term" value="F:glutamic-type endopeptidase activity"/>
    <property type="evidence" value="ECO:0007669"/>
    <property type="project" value="InterPro"/>
</dbReference>
<dbReference type="GO" id="GO:0006508">
    <property type="term" value="P:proteolysis"/>
    <property type="evidence" value="ECO:0007669"/>
    <property type="project" value="InterPro"/>
</dbReference>
<dbReference type="HOGENOM" id="CLU_1038482_0_0_1"/>
<dbReference type="GeneID" id="19467665"/>
<protein>
    <submittedName>
        <fullName evidence="2">Concanavalin A-like lectins/glucanase</fullName>
    </submittedName>
</protein>
<dbReference type="InterPro" id="IPR000250">
    <property type="entry name" value="Peptidase_G1"/>
</dbReference>
<evidence type="ECO:0000313" key="3">
    <source>
        <dbReference type="Proteomes" id="UP000016922"/>
    </source>
</evidence>
<feature type="chain" id="PRO_5004507217" evidence="1">
    <location>
        <begin position="19"/>
        <end position="268"/>
    </location>
</feature>
<dbReference type="PANTHER" id="PTHR37536:SF1">
    <property type="entry name" value="ASPERGILLOPEPSIN, PUTAITVE (AFU_ORTHOLOGUE AFUA_7G01200)"/>
    <property type="match status" value="1"/>
</dbReference>
<proteinExistence type="predicted"/>
<keyword evidence="2" id="KW-0430">Lectin</keyword>
<dbReference type="STRING" id="1116229.S3CHK8"/>
<dbReference type="PANTHER" id="PTHR37536">
    <property type="entry name" value="PUTATIVE (AFU_ORTHOLOGUE AFUA_3G02970)-RELATED"/>
    <property type="match status" value="1"/>
</dbReference>
<dbReference type="InterPro" id="IPR013320">
    <property type="entry name" value="ConA-like_dom_sf"/>
</dbReference>
<dbReference type="AlphaFoldDB" id="S3CHK8"/>
<evidence type="ECO:0000313" key="2">
    <source>
        <dbReference type="EMBL" id="EPE24764.1"/>
    </source>
</evidence>
<evidence type="ECO:0000256" key="1">
    <source>
        <dbReference type="SAM" id="SignalP"/>
    </source>
</evidence>
<dbReference type="Gene3D" id="2.60.120.700">
    <property type="entry name" value="Peptidase G1"/>
    <property type="match status" value="1"/>
</dbReference>
<sequence length="268" mass="28859">MKTTTVLIAIILAIVANAAPRRERLSMRDVSLMSKARDTTAVVNSRNTGGAVLFAPEGPTFSNIAGTIGVPPTSGSFETKEAIVYMAIDGYKSDTAVSAGYRMVVDVDGGVTYSAWCRWNPGEEIPISQDELAFTEGDRLSINIEILPGNMQARCTLAVVTTDLTGALKTGPASRDLFPSITNKSAIGDNAMWAIQKKQTGYPHLFHGPILITDASVIRNNDPITQPIRGAQTFELQNAEENPSIYPVIETNTTINDVDSSIKIRTLI</sequence>
<dbReference type="Proteomes" id="UP000016922">
    <property type="component" value="Unassembled WGS sequence"/>
</dbReference>